<keyword evidence="1" id="KW-0472">Membrane</keyword>
<accession>X0T524</accession>
<evidence type="ECO:0000256" key="1">
    <source>
        <dbReference type="SAM" id="Phobius"/>
    </source>
</evidence>
<dbReference type="EMBL" id="BARS01003472">
    <property type="protein sequence ID" value="GAF83282.1"/>
    <property type="molecule type" value="Genomic_DNA"/>
</dbReference>
<proteinExistence type="predicted"/>
<sequence>HEDNKAMNDVVLGAILGGASAAVGAGITGFLLYKSVKLQLRASRADLELRLGNQGAEARRTRLIEARKGYLVDLSKAISNWVESDIQETNMSVRWEESRRRGEPDLENSARALSKAMNEAKDWTSEVRHIRGRISDETLDRLIEGAETMMLEVDAARRPIIRVFNAEEVDMEALGKAFEEERMLMGRVRDHLLRANKRIEELLSGDEAQ</sequence>
<feature type="non-terminal residue" evidence="2">
    <location>
        <position position="1"/>
    </location>
</feature>
<evidence type="ECO:0000313" key="2">
    <source>
        <dbReference type="EMBL" id="GAF83282.1"/>
    </source>
</evidence>
<gene>
    <name evidence="2" type="ORF">S01H1_06736</name>
</gene>
<keyword evidence="1" id="KW-1133">Transmembrane helix</keyword>
<organism evidence="2">
    <name type="scientific">marine sediment metagenome</name>
    <dbReference type="NCBI Taxonomy" id="412755"/>
    <lineage>
        <taxon>unclassified sequences</taxon>
        <taxon>metagenomes</taxon>
        <taxon>ecological metagenomes</taxon>
    </lineage>
</organism>
<protein>
    <submittedName>
        <fullName evidence="2">Uncharacterized protein</fullName>
    </submittedName>
</protein>
<feature type="transmembrane region" description="Helical" evidence="1">
    <location>
        <begin position="12"/>
        <end position="33"/>
    </location>
</feature>
<dbReference type="AlphaFoldDB" id="X0T524"/>
<reference evidence="2" key="1">
    <citation type="journal article" date="2014" name="Front. Microbiol.">
        <title>High frequency of phylogenetically diverse reductive dehalogenase-homologous genes in deep subseafloor sedimentary metagenomes.</title>
        <authorList>
            <person name="Kawai M."/>
            <person name="Futagami T."/>
            <person name="Toyoda A."/>
            <person name="Takaki Y."/>
            <person name="Nishi S."/>
            <person name="Hori S."/>
            <person name="Arai W."/>
            <person name="Tsubouchi T."/>
            <person name="Morono Y."/>
            <person name="Uchiyama I."/>
            <person name="Ito T."/>
            <person name="Fujiyama A."/>
            <person name="Inagaki F."/>
            <person name="Takami H."/>
        </authorList>
    </citation>
    <scope>NUCLEOTIDE SEQUENCE</scope>
    <source>
        <strain evidence="2">Expedition CK06-06</strain>
    </source>
</reference>
<comment type="caution">
    <text evidence="2">The sequence shown here is derived from an EMBL/GenBank/DDBJ whole genome shotgun (WGS) entry which is preliminary data.</text>
</comment>
<keyword evidence="1" id="KW-0812">Transmembrane</keyword>
<name>X0T524_9ZZZZ</name>